<feature type="coiled-coil region" evidence="1">
    <location>
        <begin position="114"/>
        <end position="141"/>
    </location>
</feature>
<evidence type="ECO:0000256" key="1">
    <source>
        <dbReference type="SAM" id="Coils"/>
    </source>
</evidence>
<dbReference type="Gene3D" id="1.20.5.110">
    <property type="match status" value="1"/>
</dbReference>
<keyword evidence="1" id="KW-0175">Coiled coil</keyword>
<keyword evidence="2" id="KW-0812">Transmembrane</keyword>
<keyword evidence="2" id="KW-0472">Membrane</keyword>
<accession>A0A6A5BWG3</accession>
<gene>
    <name evidence="4" type="ORF">FDP41_003912</name>
</gene>
<dbReference type="VEuPathDB" id="AmoebaDB:FDP41_003912"/>
<sequence>MLSKIFKKQDKNETSSKAELGSAFEHEKTIQSIDLLRCSPGMADLFRRLYQIRIDCGEIVSDGVDKQKQKEMEKQLKKLDKFERQKVLVKQSIDQTETLINQKKKVNDNDPRLNNDINKAITKMEKETRELEKIHQDALNKKTFWKEVQMPVEMRKQRESDIKNFKLYVKCLKQEYTKLLTGNIKYYGEEDDPVGKREVLFESLENLEKAKAEIPTVDISEGLEQIEMAKRQMEEKTDILLGQIQKIGQIAHTLSDELDKQAVLLDKMAADVDKYNKTLDETNARLVQAIHKAGGATRLLCICVIFIVVVALLGVGWLLLEIFVPSLGTGVG</sequence>
<protein>
    <recommendedName>
        <fullName evidence="3">t-SNARE coiled-coil homology domain-containing protein</fullName>
    </recommendedName>
</protein>
<keyword evidence="2" id="KW-1133">Transmembrane helix</keyword>
<feature type="transmembrane region" description="Helical" evidence="2">
    <location>
        <begin position="299"/>
        <end position="320"/>
    </location>
</feature>
<keyword evidence="5" id="KW-1185">Reference proteome</keyword>
<name>A0A6A5BWG3_NAEFO</name>
<organism evidence="4 5">
    <name type="scientific">Naegleria fowleri</name>
    <name type="common">Brain eating amoeba</name>
    <dbReference type="NCBI Taxonomy" id="5763"/>
    <lineage>
        <taxon>Eukaryota</taxon>
        <taxon>Discoba</taxon>
        <taxon>Heterolobosea</taxon>
        <taxon>Tetramitia</taxon>
        <taxon>Eutetramitia</taxon>
        <taxon>Vahlkampfiidae</taxon>
        <taxon>Naegleria</taxon>
    </lineage>
</organism>
<dbReference type="RefSeq" id="XP_044561972.1">
    <property type="nucleotide sequence ID" value="XM_044707269.1"/>
</dbReference>
<dbReference type="GeneID" id="68111130"/>
<dbReference type="CDD" id="cd15841">
    <property type="entry name" value="SNARE_Qc"/>
    <property type="match status" value="1"/>
</dbReference>
<dbReference type="SUPFAM" id="SSF58038">
    <property type="entry name" value="SNARE fusion complex"/>
    <property type="match status" value="1"/>
</dbReference>
<feature type="domain" description="T-SNARE coiled-coil homology" evidence="3">
    <location>
        <begin position="227"/>
        <end position="289"/>
    </location>
</feature>
<dbReference type="EMBL" id="VFQX01000035">
    <property type="protein sequence ID" value="KAF0977259.1"/>
    <property type="molecule type" value="Genomic_DNA"/>
</dbReference>
<dbReference type="VEuPathDB" id="AmoebaDB:NfTy_063420"/>
<proteinExistence type="predicted"/>
<dbReference type="Proteomes" id="UP000444721">
    <property type="component" value="Unassembled WGS sequence"/>
</dbReference>
<dbReference type="InterPro" id="IPR000727">
    <property type="entry name" value="T_SNARE_dom"/>
</dbReference>
<evidence type="ECO:0000313" key="5">
    <source>
        <dbReference type="Proteomes" id="UP000444721"/>
    </source>
</evidence>
<evidence type="ECO:0000259" key="3">
    <source>
        <dbReference type="PROSITE" id="PS50192"/>
    </source>
</evidence>
<comment type="caution">
    <text evidence="4">The sequence shown here is derived from an EMBL/GenBank/DDBJ whole genome shotgun (WGS) entry which is preliminary data.</text>
</comment>
<dbReference type="VEuPathDB" id="AmoebaDB:NF0041900"/>
<evidence type="ECO:0000256" key="2">
    <source>
        <dbReference type="SAM" id="Phobius"/>
    </source>
</evidence>
<dbReference type="AlphaFoldDB" id="A0A6A5BWG3"/>
<feature type="coiled-coil region" evidence="1">
    <location>
        <begin position="265"/>
        <end position="292"/>
    </location>
</feature>
<dbReference type="PROSITE" id="PS50192">
    <property type="entry name" value="T_SNARE"/>
    <property type="match status" value="1"/>
</dbReference>
<evidence type="ECO:0000313" key="4">
    <source>
        <dbReference type="EMBL" id="KAF0977259.1"/>
    </source>
</evidence>
<reference evidence="4 5" key="1">
    <citation type="journal article" date="2019" name="Sci. Rep.">
        <title>Nanopore sequencing improves the draft genome of the human pathogenic amoeba Naegleria fowleri.</title>
        <authorList>
            <person name="Liechti N."/>
            <person name="Schurch N."/>
            <person name="Bruggmann R."/>
            <person name="Wittwer M."/>
        </authorList>
    </citation>
    <scope>NUCLEOTIDE SEQUENCE [LARGE SCALE GENOMIC DNA]</scope>
    <source>
        <strain evidence="4 5">ATCC 30894</strain>
    </source>
</reference>
<dbReference type="OrthoDB" id="10317685at2759"/>